<dbReference type="InterPro" id="IPR031775">
    <property type="entry name" value="PRKG1_interact"/>
</dbReference>
<feature type="repeat" description="ANK" evidence="7">
    <location>
        <begin position="119"/>
        <end position="151"/>
    </location>
</feature>
<evidence type="ECO:0000256" key="3">
    <source>
        <dbReference type="ARBA" id="ARBA00022737"/>
    </source>
</evidence>
<feature type="repeat" description="ANK" evidence="7">
    <location>
        <begin position="26"/>
        <end position="58"/>
    </location>
</feature>
<accession>A0A087RD11</accession>
<feature type="compositionally biased region" description="Low complexity" evidence="9">
    <location>
        <begin position="515"/>
        <end position="528"/>
    </location>
</feature>
<organism evidence="11 12">
    <name type="scientific">Aptenodytes forsteri</name>
    <name type="common">Emperor penguin</name>
    <dbReference type="NCBI Taxonomy" id="9233"/>
    <lineage>
        <taxon>Eukaryota</taxon>
        <taxon>Metazoa</taxon>
        <taxon>Chordata</taxon>
        <taxon>Craniata</taxon>
        <taxon>Vertebrata</taxon>
        <taxon>Euteleostomi</taxon>
        <taxon>Archelosauria</taxon>
        <taxon>Archosauria</taxon>
        <taxon>Dinosauria</taxon>
        <taxon>Saurischia</taxon>
        <taxon>Theropoda</taxon>
        <taxon>Coelurosauria</taxon>
        <taxon>Aves</taxon>
        <taxon>Neognathae</taxon>
        <taxon>Neoaves</taxon>
        <taxon>Aequornithes</taxon>
        <taxon>Sphenisciformes</taxon>
        <taxon>Spheniscidae</taxon>
        <taxon>Aptenodytes</taxon>
    </lineage>
</organism>
<feature type="compositionally biased region" description="Basic and acidic residues" evidence="9">
    <location>
        <begin position="239"/>
        <end position="250"/>
    </location>
</feature>
<dbReference type="InterPro" id="IPR051226">
    <property type="entry name" value="PP1_Regulatory_Subunit"/>
</dbReference>
<feature type="coiled-coil region" evidence="8">
    <location>
        <begin position="862"/>
        <end position="943"/>
    </location>
</feature>
<feature type="compositionally biased region" description="Basic and acidic residues" evidence="9">
    <location>
        <begin position="739"/>
        <end position="764"/>
    </location>
</feature>
<evidence type="ECO:0000256" key="8">
    <source>
        <dbReference type="SAM" id="Coils"/>
    </source>
</evidence>
<feature type="compositionally biased region" description="Polar residues" evidence="9">
    <location>
        <begin position="466"/>
        <end position="481"/>
    </location>
</feature>
<feature type="compositionally biased region" description="Low complexity" evidence="9">
    <location>
        <begin position="391"/>
        <end position="402"/>
    </location>
</feature>
<dbReference type="PANTHER" id="PTHR24179">
    <property type="entry name" value="PROTEIN PHOSPHATASE 1 REGULATORY SUBUNIT 12"/>
    <property type="match status" value="1"/>
</dbReference>
<feature type="compositionally biased region" description="Polar residues" evidence="9">
    <location>
        <begin position="529"/>
        <end position="538"/>
    </location>
</feature>
<protein>
    <recommendedName>
        <fullName evidence="5">Protein phosphatase 1 regulatory subunit 12A</fullName>
    </recommendedName>
    <alternativeName>
        <fullName evidence="6">Myosin phosphatase-targeting subunit 1</fullName>
    </alternativeName>
</protein>
<dbReference type="FunFam" id="1.25.40.20:FF:000898">
    <property type="entry name" value="Protein phosphatase 1 regulatory subunit 12A"/>
    <property type="match status" value="1"/>
</dbReference>
<evidence type="ECO:0000256" key="9">
    <source>
        <dbReference type="SAM" id="MobiDB-lite"/>
    </source>
</evidence>
<dbReference type="InterPro" id="IPR036770">
    <property type="entry name" value="Ankyrin_rpt-contain_sf"/>
</dbReference>
<feature type="compositionally biased region" description="Polar residues" evidence="9">
    <location>
        <begin position="721"/>
        <end position="735"/>
    </location>
</feature>
<dbReference type="Gene3D" id="6.10.140.390">
    <property type="match status" value="1"/>
</dbReference>
<name>A0A087RD11_APTFO</name>
<dbReference type="SUPFAM" id="SSF48403">
    <property type="entry name" value="Ankyrin repeat"/>
    <property type="match status" value="1"/>
</dbReference>
<dbReference type="SMART" id="SM00248">
    <property type="entry name" value="ANK"/>
    <property type="match status" value="5"/>
</dbReference>
<evidence type="ECO:0000256" key="6">
    <source>
        <dbReference type="ARBA" id="ARBA00044333"/>
    </source>
</evidence>
<feature type="compositionally biased region" description="Low complexity" evidence="9">
    <location>
        <begin position="697"/>
        <end position="720"/>
    </location>
</feature>
<feature type="compositionally biased region" description="Basic and acidic residues" evidence="9">
    <location>
        <begin position="344"/>
        <end position="354"/>
    </location>
</feature>
<feature type="compositionally biased region" description="Low complexity" evidence="9">
    <location>
        <begin position="441"/>
        <end position="451"/>
    </location>
</feature>
<comment type="subcellular location">
    <subcellularLocation>
        <location evidence="1">Cytoplasm</location>
    </subcellularLocation>
</comment>
<dbReference type="STRING" id="9233.A0A087RD11"/>
<feature type="compositionally biased region" description="Low complexity" evidence="9">
    <location>
        <begin position="297"/>
        <end position="316"/>
    </location>
</feature>
<dbReference type="GO" id="GO:0004857">
    <property type="term" value="F:enzyme inhibitor activity"/>
    <property type="evidence" value="ECO:0007669"/>
    <property type="project" value="TreeGrafter"/>
</dbReference>
<dbReference type="AlphaFoldDB" id="A0A087RD11"/>
<proteinExistence type="predicted"/>
<feature type="region of interest" description="Disordered" evidence="9">
    <location>
        <begin position="211"/>
        <end position="849"/>
    </location>
</feature>
<feature type="compositionally biased region" description="Basic residues" evidence="9">
    <location>
        <begin position="609"/>
        <end position="619"/>
    </location>
</feature>
<feature type="compositionally biased region" description="Basic residues" evidence="9">
    <location>
        <begin position="765"/>
        <end position="776"/>
    </location>
</feature>
<dbReference type="GO" id="GO:0019208">
    <property type="term" value="F:phosphatase regulator activity"/>
    <property type="evidence" value="ECO:0007669"/>
    <property type="project" value="InterPro"/>
</dbReference>
<keyword evidence="4 7" id="KW-0040">ANK repeat</keyword>
<feature type="repeat" description="ANK" evidence="7">
    <location>
        <begin position="152"/>
        <end position="184"/>
    </location>
</feature>
<feature type="compositionally biased region" description="Low complexity" evidence="9">
    <location>
        <begin position="492"/>
        <end position="506"/>
    </location>
</feature>
<dbReference type="PROSITE" id="PS50297">
    <property type="entry name" value="ANK_REP_REGION"/>
    <property type="match status" value="4"/>
</dbReference>
<dbReference type="InterPro" id="IPR002110">
    <property type="entry name" value="Ankyrin_rpt"/>
</dbReference>
<feature type="compositionally biased region" description="Polar residues" evidence="9">
    <location>
        <begin position="808"/>
        <end position="821"/>
    </location>
</feature>
<dbReference type="GO" id="GO:0007165">
    <property type="term" value="P:signal transduction"/>
    <property type="evidence" value="ECO:0007669"/>
    <property type="project" value="InterPro"/>
</dbReference>
<dbReference type="Gene3D" id="6.10.250.1820">
    <property type="match status" value="1"/>
</dbReference>
<feature type="domain" description="cGMP-dependent protein kinase interacting" evidence="10">
    <location>
        <begin position="857"/>
        <end position="956"/>
    </location>
</feature>
<evidence type="ECO:0000313" key="12">
    <source>
        <dbReference type="Proteomes" id="UP000053286"/>
    </source>
</evidence>
<dbReference type="CDD" id="cd21944">
    <property type="entry name" value="IPD_MYPT1"/>
    <property type="match status" value="1"/>
</dbReference>
<feature type="non-terminal residue" evidence="11">
    <location>
        <position position="1"/>
    </location>
</feature>
<dbReference type="PIRSF" id="PIRSF038141">
    <property type="entry name" value="PP1_12ABC_vert"/>
    <property type="match status" value="1"/>
</dbReference>
<evidence type="ECO:0000256" key="7">
    <source>
        <dbReference type="PROSITE-ProRule" id="PRU00023"/>
    </source>
</evidence>
<feature type="compositionally biased region" description="Acidic residues" evidence="9">
    <location>
        <begin position="278"/>
        <end position="290"/>
    </location>
</feature>
<dbReference type="GO" id="GO:0030018">
    <property type="term" value="C:Z disc"/>
    <property type="evidence" value="ECO:0007669"/>
    <property type="project" value="TreeGrafter"/>
</dbReference>
<evidence type="ECO:0000259" key="10">
    <source>
        <dbReference type="Pfam" id="PF15898"/>
    </source>
</evidence>
<feature type="repeat" description="ANK" evidence="7">
    <location>
        <begin position="1"/>
        <end position="25"/>
    </location>
</feature>
<dbReference type="Gene3D" id="1.25.40.20">
    <property type="entry name" value="Ankyrin repeat-containing domain"/>
    <property type="match status" value="2"/>
</dbReference>
<dbReference type="InterPro" id="IPR017401">
    <property type="entry name" value="MYPT1/MYPT2/Mbs85"/>
</dbReference>
<evidence type="ECO:0000256" key="4">
    <source>
        <dbReference type="ARBA" id="ARBA00023043"/>
    </source>
</evidence>
<feature type="compositionally biased region" description="Basic and acidic residues" evidence="9">
    <location>
        <begin position="840"/>
        <end position="849"/>
    </location>
</feature>
<dbReference type="PROSITE" id="PS50088">
    <property type="entry name" value="ANK_REPEAT"/>
    <property type="match status" value="4"/>
</dbReference>
<dbReference type="FunFam" id="1.25.40.20:FF:000004">
    <property type="entry name" value="Phosphatase 1 regulatory subunit 12A"/>
    <property type="match status" value="1"/>
</dbReference>
<gene>
    <name evidence="11" type="ORF">AS27_14006</name>
</gene>
<feature type="compositionally biased region" description="Polar residues" evidence="9">
    <location>
        <begin position="829"/>
        <end position="839"/>
    </location>
</feature>
<dbReference type="Pfam" id="PF12796">
    <property type="entry name" value="Ank_2"/>
    <property type="match status" value="2"/>
</dbReference>
<keyword evidence="12" id="KW-1185">Reference proteome</keyword>
<feature type="compositionally biased region" description="Basic and acidic residues" evidence="9">
    <location>
        <begin position="791"/>
        <end position="807"/>
    </location>
</feature>
<reference evidence="11 12" key="1">
    <citation type="submission" date="2014-04" db="EMBL/GenBank/DDBJ databases">
        <title>Genome evolution of avian class.</title>
        <authorList>
            <person name="Zhang G."/>
            <person name="Li C."/>
        </authorList>
    </citation>
    <scope>NUCLEOTIDE SEQUENCE [LARGE SCALE GENOMIC DNA]</scope>
    <source>
        <strain evidence="11">BGI_AS27</strain>
    </source>
</reference>
<sequence>ACIDDNVDMVKFLVENGANINQPDNEGWIPLHAAASCGYLDIAEYLISQGAHVGAVNSEGDTPLDIAEEEAMEELLQNEVNRQGVDIEAARKEEERIMLRDARQWLNSGHINDVRHAKSGGTALHVAAAKGYTEVLKLLIQARYDVNIKDYDGWTPLHAAAHWGKEEACRILVENLCDMEAVNKVGQTAFDVADEDILGYLEELQKKQNLLHSEKREKKSPLIESTANMDNNQTQKTFKNKETLIMEQEKNASSIESLEQEKADEEEEGKKDESSCSSEEEEDDDSESEAETDKTKTLAAVTNNANTTSTQSASVAMTAPSVAGGQGAPTSPVKKFPTSTTKVSPKEEERKDESPASWRLGLRKTGSYGALAEITASKEAQKEKDSAGVMRSASSPRLSSSLDNKEKEKDGKGTRLAYVAPTIPRRLASTSDIDEKENRDSSASSIRGGSSYTRRKWEEDVKKNSLNEGPTSLNTSYQRSGSFGRRQDDLISSNVPSTASTVTSSAGLQKTLPASTNTTTKSTTGSTSAGVQSSTSNRLWAEDSTEKEKDSVPTAVTVPVAPSVVNATATTTAMTTATSGTVSSTSEVRERRRSYLTPVRDEESESQRKARSRQARQSRRSTQGVTLTDLQEAEKTIGRSRPTRTREQENEEKEKEEKEKQDKEKQEEKKESETKDDDYRQRYSRTVEEPYHRYRPTSTSTSSSSTSSLSTSTSSLSTSSQLNRPNSLIGITSAYSRSGTKESEREGGKKEEEKEEDKSQPKSIRERRRPREKRRSTGVSFWTHDSDENEQEHQSDSEEGTNKKETQSDSLSRYDTGSLGMSSGDRYDSTQGRSGSQSYLEDRKPYCSRLEKEDSTDFKKLYEQILAENEKLKAQLHDTNMELTDLKLQLEKTTQRQERFADRSLLEMEKRERRALERRISEMEEELKMLPDLKADNQRLKDENGALIRVISKLSK</sequence>
<keyword evidence="8" id="KW-0175">Coiled coil</keyword>
<keyword evidence="2" id="KW-0963">Cytoplasm</keyword>
<evidence type="ECO:0000256" key="2">
    <source>
        <dbReference type="ARBA" id="ARBA00022490"/>
    </source>
</evidence>
<dbReference type="Proteomes" id="UP000053286">
    <property type="component" value="Unassembled WGS sequence"/>
</dbReference>
<evidence type="ECO:0000256" key="1">
    <source>
        <dbReference type="ARBA" id="ARBA00004496"/>
    </source>
</evidence>
<dbReference type="GO" id="GO:0019901">
    <property type="term" value="F:protein kinase binding"/>
    <property type="evidence" value="ECO:0007669"/>
    <property type="project" value="InterPro"/>
</dbReference>
<feature type="compositionally biased region" description="Polar residues" evidence="9">
    <location>
        <begin position="223"/>
        <end position="237"/>
    </location>
</feature>
<evidence type="ECO:0000313" key="11">
    <source>
        <dbReference type="EMBL" id="KFM11365.1"/>
    </source>
</evidence>
<feature type="compositionally biased region" description="Basic and acidic residues" evidence="9">
    <location>
        <begin position="212"/>
        <end position="221"/>
    </location>
</feature>
<dbReference type="EMBL" id="KL226299">
    <property type="protein sequence ID" value="KFM11365.1"/>
    <property type="molecule type" value="Genomic_DNA"/>
</dbReference>
<feature type="compositionally biased region" description="Basic and acidic residues" evidence="9">
    <location>
        <begin position="599"/>
        <end position="608"/>
    </location>
</feature>
<feature type="non-terminal residue" evidence="11">
    <location>
        <position position="956"/>
    </location>
</feature>
<evidence type="ECO:0000256" key="5">
    <source>
        <dbReference type="ARBA" id="ARBA00044128"/>
    </source>
</evidence>
<feature type="compositionally biased region" description="Basic and acidic residues" evidence="9">
    <location>
        <begin position="540"/>
        <end position="551"/>
    </location>
</feature>
<dbReference type="PANTHER" id="PTHR24179:SF20">
    <property type="entry name" value="PROTEIN PHOSPHATASE 1 REGULATORY SUBUNIT 12A"/>
    <property type="match status" value="1"/>
</dbReference>
<feature type="compositionally biased region" description="Basic and acidic residues" evidence="9">
    <location>
        <begin position="403"/>
        <end position="413"/>
    </location>
</feature>
<feature type="compositionally biased region" description="Basic and acidic residues" evidence="9">
    <location>
        <begin position="644"/>
        <end position="692"/>
    </location>
</feature>
<feature type="compositionally biased region" description="Basic and acidic residues" evidence="9">
    <location>
        <begin position="455"/>
        <end position="465"/>
    </location>
</feature>
<dbReference type="GO" id="GO:0031672">
    <property type="term" value="C:A band"/>
    <property type="evidence" value="ECO:0007669"/>
    <property type="project" value="TreeGrafter"/>
</dbReference>
<keyword evidence="3" id="KW-0677">Repeat</keyword>
<dbReference type="Pfam" id="PF15898">
    <property type="entry name" value="PRKG1_interact"/>
    <property type="match status" value="1"/>
</dbReference>
<feature type="compositionally biased region" description="Low complexity" evidence="9">
    <location>
        <begin position="552"/>
        <end position="586"/>
    </location>
</feature>